<evidence type="ECO:0000256" key="3">
    <source>
        <dbReference type="ARBA" id="ARBA00022840"/>
    </source>
</evidence>
<keyword evidence="5" id="KW-0238">DNA-binding</keyword>
<evidence type="ECO:0000313" key="9">
    <source>
        <dbReference type="EMBL" id="MFD1705361.1"/>
    </source>
</evidence>
<evidence type="ECO:0000313" key="10">
    <source>
        <dbReference type="Proteomes" id="UP001597301"/>
    </source>
</evidence>
<organism evidence="9 10">
    <name type="scientific">Siminovitchia sediminis</name>
    <dbReference type="NCBI Taxonomy" id="1274353"/>
    <lineage>
        <taxon>Bacteria</taxon>
        <taxon>Bacillati</taxon>
        <taxon>Bacillota</taxon>
        <taxon>Bacilli</taxon>
        <taxon>Bacillales</taxon>
        <taxon>Bacillaceae</taxon>
        <taxon>Siminovitchia</taxon>
    </lineage>
</organism>
<dbReference type="CDD" id="cd00009">
    <property type="entry name" value="AAA"/>
    <property type="match status" value="1"/>
</dbReference>
<dbReference type="InterPro" id="IPR003593">
    <property type="entry name" value="AAA+_ATPase"/>
</dbReference>
<dbReference type="SMART" id="SM00382">
    <property type="entry name" value="AAA"/>
    <property type="match status" value="1"/>
</dbReference>
<evidence type="ECO:0000256" key="2">
    <source>
        <dbReference type="ARBA" id="ARBA00022797"/>
    </source>
</evidence>
<dbReference type="InterPro" id="IPR035965">
    <property type="entry name" value="PAS-like_dom_sf"/>
</dbReference>
<dbReference type="PROSITE" id="PS00688">
    <property type="entry name" value="SIGMA54_INTERACT_3"/>
    <property type="match status" value="1"/>
</dbReference>
<keyword evidence="4" id="KW-0805">Transcription regulation</keyword>
<dbReference type="InterPro" id="IPR027417">
    <property type="entry name" value="P-loop_NTPase"/>
</dbReference>
<proteinExistence type="predicted"/>
<feature type="domain" description="Sigma-54 factor interaction" evidence="8">
    <location>
        <begin position="368"/>
        <end position="597"/>
    </location>
</feature>
<dbReference type="EMBL" id="JBHUEO010000003">
    <property type="protein sequence ID" value="MFD1705361.1"/>
    <property type="molecule type" value="Genomic_DNA"/>
</dbReference>
<dbReference type="PANTHER" id="PTHR32071">
    <property type="entry name" value="TRANSCRIPTIONAL REGULATORY PROTEIN"/>
    <property type="match status" value="1"/>
</dbReference>
<evidence type="ECO:0000256" key="7">
    <source>
        <dbReference type="ARBA" id="ARBA00029500"/>
    </source>
</evidence>
<evidence type="ECO:0000256" key="1">
    <source>
        <dbReference type="ARBA" id="ARBA00022741"/>
    </source>
</evidence>
<dbReference type="SUPFAM" id="SSF52540">
    <property type="entry name" value="P-loop containing nucleoside triphosphate hydrolases"/>
    <property type="match status" value="1"/>
</dbReference>
<dbReference type="Gene3D" id="1.10.8.60">
    <property type="match status" value="1"/>
</dbReference>
<dbReference type="PROSITE" id="PS50045">
    <property type="entry name" value="SIGMA54_INTERACT_4"/>
    <property type="match status" value="1"/>
</dbReference>
<evidence type="ECO:0000256" key="4">
    <source>
        <dbReference type="ARBA" id="ARBA00023015"/>
    </source>
</evidence>
<dbReference type="InterPro" id="IPR013767">
    <property type="entry name" value="PAS_fold"/>
</dbReference>
<sequence length="677" mass="76942">MIRWKDVLKPITAVVNHGHSIKAAIQCLTSQNTDIAFIENQGSLIGYVTTHCLLEQIDVGQSIEEPIRYKNDILKVPDTIPVEFFHNVSMVIGVDSQGGISGYSTIQHARNRINELELIQLNEMIHGAGVGMVRVNNKFEIEFMNETAESILGMPRSFLMSRNYKKLMTTEKDLHRVLEGETLVSVNSQINFKQLSGDFYPLSTDGKITGFVHMFYLREDFEEAVQELDFVRHLYSDLQAVYDSSNEQILVIDEKGIILRVAGKFLNDFWETGQAENIIGKHIGEFSKEFQPNIFDLCVTQKKKVTSIQESHHRTRIWSVATPVYHEGKLEKVVILSRDITPTESVYANKERDRKEDSQASKTEKRELIYRSDKIASLLENLHRAAKMSSTILLEGESGVGKEVFAREIHTASPRQDHPFIRVNCGAIPEQLIESELFGYEKGAFTGADHKGKAGLFELAHTGTIFLDEIGDLPLNMQVKLLRVIQEREIVRIGGTSTIPVDVRIIAATNKDLKAMVADGKFREDLFYRLNVIPFQIPPLRERKEDIFPLAVYFLESFKRKYHINKSYTPDAISVLETYGWPGNVRELENIVERLIVLSSEEWIDRDIVLKVLYGDSDKVKKPPLVLELMPMKEAVAELEMQLIELGMKKYGTAAKVSEILGVSPATISRRMKKIKK</sequence>
<dbReference type="InterPro" id="IPR058031">
    <property type="entry name" value="AAA_lid_NorR"/>
</dbReference>
<keyword evidence="3" id="KW-0067">ATP-binding</keyword>
<dbReference type="InterPro" id="IPR025943">
    <property type="entry name" value="Sigma_54_int_dom_ATP-bd_2"/>
</dbReference>
<dbReference type="InterPro" id="IPR025662">
    <property type="entry name" value="Sigma_54_int_dom_ATP-bd_1"/>
</dbReference>
<dbReference type="Pfam" id="PF00989">
    <property type="entry name" value="PAS"/>
    <property type="match status" value="1"/>
</dbReference>
<dbReference type="InterPro" id="IPR009057">
    <property type="entry name" value="Homeodomain-like_sf"/>
</dbReference>
<dbReference type="InterPro" id="IPR025944">
    <property type="entry name" value="Sigma_54_int_dom_CS"/>
</dbReference>
<dbReference type="InterPro" id="IPR030828">
    <property type="entry name" value="HTH_TyrR"/>
</dbReference>
<dbReference type="Pfam" id="PF18024">
    <property type="entry name" value="HTH_50"/>
    <property type="match status" value="1"/>
</dbReference>
<dbReference type="InterPro" id="IPR002078">
    <property type="entry name" value="Sigma_54_int"/>
</dbReference>
<accession>A0ABW4KCW7</accession>
<keyword evidence="1" id="KW-0547">Nucleotide-binding</keyword>
<evidence type="ECO:0000259" key="8">
    <source>
        <dbReference type="PROSITE" id="PS50045"/>
    </source>
</evidence>
<name>A0ABW4KCW7_9BACI</name>
<dbReference type="Pfam" id="PF13426">
    <property type="entry name" value="PAS_9"/>
    <property type="match status" value="1"/>
</dbReference>
<dbReference type="SUPFAM" id="SSF55785">
    <property type="entry name" value="PYP-like sensor domain (PAS domain)"/>
    <property type="match status" value="2"/>
</dbReference>
<dbReference type="PANTHER" id="PTHR32071:SF57">
    <property type="entry name" value="C4-DICARBOXYLATE TRANSPORT TRANSCRIPTIONAL REGULATORY PROTEIN DCTD"/>
    <property type="match status" value="1"/>
</dbReference>
<dbReference type="Gene3D" id="3.40.50.300">
    <property type="entry name" value="P-loop containing nucleotide triphosphate hydrolases"/>
    <property type="match status" value="1"/>
</dbReference>
<dbReference type="Pfam" id="PF00158">
    <property type="entry name" value="Sigma54_activat"/>
    <property type="match status" value="1"/>
</dbReference>
<comment type="caution">
    <text evidence="9">The sequence shown here is derived from an EMBL/GenBank/DDBJ whole genome shotgun (WGS) entry which is preliminary data.</text>
</comment>
<dbReference type="SUPFAM" id="SSF46689">
    <property type="entry name" value="Homeodomain-like"/>
    <property type="match status" value="1"/>
</dbReference>
<dbReference type="PROSITE" id="PS00675">
    <property type="entry name" value="SIGMA54_INTERACT_1"/>
    <property type="match status" value="1"/>
</dbReference>
<protein>
    <recommendedName>
        <fullName evidence="7">HTH-type transcriptional regulatory protein TyrR</fullName>
    </recommendedName>
</protein>
<keyword evidence="6" id="KW-0804">Transcription</keyword>
<gene>
    <name evidence="9" type="ORF">ACFSCZ_01180</name>
</gene>
<dbReference type="Gene3D" id="1.10.10.60">
    <property type="entry name" value="Homeodomain-like"/>
    <property type="match status" value="1"/>
</dbReference>
<reference evidence="10" key="1">
    <citation type="journal article" date="2019" name="Int. J. Syst. Evol. Microbiol.">
        <title>The Global Catalogue of Microorganisms (GCM) 10K type strain sequencing project: providing services to taxonomists for standard genome sequencing and annotation.</title>
        <authorList>
            <consortium name="The Broad Institute Genomics Platform"/>
            <consortium name="The Broad Institute Genome Sequencing Center for Infectious Disease"/>
            <person name="Wu L."/>
            <person name="Ma J."/>
        </authorList>
    </citation>
    <scope>NUCLEOTIDE SEQUENCE [LARGE SCALE GENOMIC DNA]</scope>
    <source>
        <strain evidence="10">CGMCC 1.12295</strain>
    </source>
</reference>
<evidence type="ECO:0000256" key="6">
    <source>
        <dbReference type="ARBA" id="ARBA00023163"/>
    </source>
</evidence>
<dbReference type="Pfam" id="PF25601">
    <property type="entry name" value="AAA_lid_14"/>
    <property type="match status" value="1"/>
</dbReference>
<keyword evidence="10" id="KW-1185">Reference proteome</keyword>
<evidence type="ECO:0000256" key="5">
    <source>
        <dbReference type="ARBA" id="ARBA00023125"/>
    </source>
</evidence>
<dbReference type="RefSeq" id="WP_380771715.1">
    <property type="nucleotide sequence ID" value="NZ_JBHUEO010000003.1"/>
</dbReference>
<dbReference type="PROSITE" id="PS00676">
    <property type="entry name" value="SIGMA54_INTERACT_2"/>
    <property type="match status" value="1"/>
</dbReference>
<keyword evidence="2" id="KW-0058">Aromatic hydrocarbons catabolism</keyword>
<dbReference type="Gene3D" id="3.30.450.20">
    <property type="entry name" value="PAS domain"/>
    <property type="match status" value="2"/>
</dbReference>
<dbReference type="InterPro" id="IPR000014">
    <property type="entry name" value="PAS"/>
</dbReference>
<dbReference type="Proteomes" id="UP001597301">
    <property type="component" value="Unassembled WGS sequence"/>
</dbReference>